<dbReference type="PaxDb" id="2903-EOD07121"/>
<dbReference type="PANTHER" id="PTHR10869">
    <property type="entry name" value="PROLYL 4-HYDROXYLASE ALPHA SUBUNIT"/>
    <property type="match status" value="1"/>
</dbReference>
<keyword evidence="3" id="KW-0223">Dioxygenase</keyword>
<dbReference type="Pfam" id="PF13640">
    <property type="entry name" value="2OG-FeII_Oxy_3"/>
    <property type="match status" value="1"/>
</dbReference>
<evidence type="ECO:0000256" key="3">
    <source>
        <dbReference type="ARBA" id="ARBA00022964"/>
    </source>
</evidence>
<dbReference type="EnsemblProtists" id="EOD07121">
    <property type="protein sequence ID" value="EOD07121"/>
    <property type="gene ID" value="EMIHUDRAFT_96973"/>
</dbReference>
<feature type="compositionally biased region" description="Polar residues" evidence="6">
    <location>
        <begin position="179"/>
        <end position="195"/>
    </location>
</feature>
<keyword evidence="4" id="KW-0560">Oxidoreductase</keyword>
<dbReference type="KEGG" id="ehx:EMIHUDRAFT_96973"/>
<reference evidence="9" key="2">
    <citation type="submission" date="2024-10" db="UniProtKB">
        <authorList>
            <consortium name="EnsemblProtists"/>
        </authorList>
    </citation>
    <scope>IDENTIFICATION</scope>
</reference>
<keyword evidence="5" id="KW-0408">Iron</keyword>
<keyword evidence="2" id="KW-0479">Metal-binding</keyword>
<organism evidence="9 10">
    <name type="scientific">Emiliania huxleyi (strain CCMP1516)</name>
    <dbReference type="NCBI Taxonomy" id="280463"/>
    <lineage>
        <taxon>Eukaryota</taxon>
        <taxon>Haptista</taxon>
        <taxon>Haptophyta</taxon>
        <taxon>Prymnesiophyceae</taxon>
        <taxon>Isochrysidales</taxon>
        <taxon>Noelaerhabdaceae</taxon>
        <taxon>Emiliania</taxon>
    </lineage>
</organism>
<evidence type="ECO:0000259" key="8">
    <source>
        <dbReference type="SMART" id="SM00702"/>
    </source>
</evidence>
<evidence type="ECO:0000313" key="9">
    <source>
        <dbReference type="EnsemblProtists" id="EOD07121"/>
    </source>
</evidence>
<dbReference type="InterPro" id="IPR045054">
    <property type="entry name" value="P4HA-like"/>
</dbReference>
<dbReference type="AlphaFoldDB" id="A0A0D3I786"/>
<feature type="domain" description="Prolyl 4-hydroxylase alpha subunit" evidence="8">
    <location>
        <begin position="142"/>
        <end position="336"/>
    </location>
</feature>
<dbReference type="GO" id="GO:0005783">
    <property type="term" value="C:endoplasmic reticulum"/>
    <property type="evidence" value="ECO:0007669"/>
    <property type="project" value="TreeGrafter"/>
</dbReference>
<dbReference type="SMART" id="SM00702">
    <property type="entry name" value="P4Hc"/>
    <property type="match status" value="1"/>
</dbReference>
<dbReference type="GO" id="GO:0031418">
    <property type="term" value="F:L-ascorbic acid binding"/>
    <property type="evidence" value="ECO:0007669"/>
    <property type="project" value="InterPro"/>
</dbReference>
<keyword evidence="7" id="KW-0732">Signal</keyword>
<keyword evidence="10" id="KW-1185">Reference proteome</keyword>
<evidence type="ECO:0000256" key="5">
    <source>
        <dbReference type="ARBA" id="ARBA00023004"/>
    </source>
</evidence>
<dbReference type="RefSeq" id="XP_005759550.1">
    <property type="nucleotide sequence ID" value="XM_005759493.1"/>
</dbReference>
<dbReference type="eggNOG" id="KOG1591">
    <property type="taxonomic scope" value="Eukaryota"/>
</dbReference>
<accession>A0A0D3I786</accession>
<evidence type="ECO:0000256" key="6">
    <source>
        <dbReference type="SAM" id="MobiDB-lite"/>
    </source>
</evidence>
<name>A0A0D3I786_EMIH1</name>
<dbReference type="PANTHER" id="PTHR10869:SF246">
    <property type="entry name" value="TRANSMEMBRANE PROLYL 4-HYDROXYLASE"/>
    <property type="match status" value="1"/>
</dbReference>
<dbReference type="InterPro" id="IPR044862">
    <property type="entry name" value="Pro_4_hyd_alph_FE2OG_OXY"/>
</dbReference>
<evidence type="ECO:0000313" key="10">
    <source>
        <dbReference type="Proteomes" id="UP000013827"/>
    </source>
</evidence>
<evidence type="ECO:0000256" key="4">
    <source>
        <dbReference type="ARBA" id="ARBA00023002"/>
    </source>
</evidence>
<sequence>MAAALAGTALVCTGVTNGEEPCASGAACARIVANGGGAVLCTVSLVDDIEWRRFLPNDEVQVFSTTGELLLQSSSRSTGRNHRSSAEDLARALAAARAADGVLIAVSGGYPFFVPQAPIGTRRTIALDGGRSVVLETLSQKPRVSMADGVLDASECAVIRAMAEPRLEADTTLRHGQGVRSNFQRASDRTSQSALLPTPASGAPAAGGEGAVGAWPSLLLAGARPAAVRFATALIYLSDGFEGGETNFPVTAATRSTGMLGTLRDQLLPLTRNAKFVRLDYNNCQTSLGLTLTPRVGRVVLFYNTLPDSAAADFYAWHGGCDVTSGEKWVANLWFNLGQFWRRTTHGGG</sequence>
<feature type="signal peptide" evidence="7">
    <location>
        <begin position="1"/>
        <end position="18"/>
    </location>
</feature>
<comment type="cofactor">
    <cofactor evidence="1">
        <name>L-ascorbate</name>
        <dbReference type="ChEBI" id="CHEBI:38290"/>
    </cofactor>
</comment>
<dbReference type="GO" id="GO:0004656">
    <property type="term" value="F:procollagen-proline 4-dioxygenase activity"/>
    <property type="evidence" value="ECO:0007669"/>
    <property type="project" value="TreeGrafter"/>
</dbReference>
<evidence type="ECO:0000256" key="2">
    <source>
        <dbReference type="ARBA" id="ARBA00022723"/>
    </source>
</evidence>
<reference evidence="10" key="1">
    <citation type="journal article" date="2013" name="Nature">
        <title>Pan genome of the phytoplankton Emiliania underpins its global distribution.</title>
        <authorList>
            <person name="Read B.A."/>
            <person name="Kegel J."/>
            <person name="Klute M.J."/>
            <person name="Kuo A."/>
            <person name="Lefebvre S.C."/>
            <person name="Maumus F."/>
            <person name="Mayer C."/>
            <person name="Miller J."/>
            <person name="Monier A."/>
            <person name="Salamov A."/>
            <person name="Young J."/>
            <person name="Aguilar M."/>
            <person name="Claverie J.M."/>
            <person name="Frickenhaus S."/>
            <person name="Gonzalez K."/>
            <person name="Herman E.K."/>
            <person name="Lin Y.C."/>
            <person name="Napier J."/>
            <person name="Ogata H."/>
            <person name="Sarno A.F."/>
            <person name="Shmutz J."/>
            <person name="Schroeder D."/>
            <person name="de Vargas C."/>
            <person name="Verret F."/>
            <person name="von Dassow P."/>
            <person name="Valentin K."/>
            <person name="Van de Peer Y."/>
            <person name="Wheeler G."/>
            <person name="Dacks J.B."/>
            <person name="Delwiche C.F."/>
            <person name="Dyhrman S.T."/>
            <person name="Glockner G."/>
            <person name="John U."/>
            <person name="Richards T."/>
            <person name="Worden A.Z."/>
            <person name="Zhang X."/>
            <person name="Grigoriev I.V."/>
            <person name="Allen A.E."/>
            <person name="Bidle K."/>
            <person name="Borodovsky M."/>
            <person name="Bowler C."/>
            <person name="Brownlee C."/>
            <person name="Cock J.M."/>
            <person name="Elias M."/>
            <person name="Gladyshev V.N."/>
            <person name="Groth M."/>
            <person name="Guda C."/>
            <person name="Hadaegh A."/>
            <person name="Iglesias-Rodriguez M.D."/>
            <person name="Jenkins J."/>
            <person name="Jones B.M."/>
            <person name="Lawson T."/>
            <person name="Leese F."/>
            <person name="Lindquist E."/>
            <person name="Lobanov A."/>
            <person name="Lomsadze A."/>
            <person name="Malik S.B."/>
            <person name="Marsh M.E."/>
            <person name="Mackinder L."/>
            <person name="Mock T."/>
            <person name="Mueller-Roeber B."/>
            <person name="Pagarete A."/>
            <person name="Parker M."/>
            <person name="Probert I."/>
            <person name="Quesneville H."/>
            <person name="Raines C."/>
            <person name="Rensing S.A."/>
            <person name="Riano-Pachon D.M."/>
            <person name="Richier S."/>
            <person name="Rokitta S."/>
            <person name="Shiraiwa Y."/>
            <person name="Soanes D.M."/>
            <person name="van der Giezen M."/>
            <person name="Wahlund T.M."/>
            <person name="Williams B."/>
            <person name="Wilson W."/>
            <person name="Wolfe G."/>
            <person name="Wurch L.L."/>
        </authorList>
    </citation>
    <scope>NUCLEOTIDE SEQUENCE</scope>
</reference>
<dbReference type="GeneID" id="17253369"/>
<feature type="region of interest" description="Disordered" evidence="6">
    <location>
        <begin position="174"/>
        <end position="202"/>
    </location>
</feature>
<dbReference type="GO" id="GO:0005506">
    <property type="term" value="F:iron ion binding"/>
    <property type="evidence" value="ECO:0007669"/>
    <property type="project" value="InterPro"/>
</dbReference>
<proteinExistence type="predicted"/>
<feature type="chain" id="PRO_5044290948" description="Prolyl 4-hydroxylase alpha subunit domain-containing protein" evidence="7">
    <location>
        <begin position="19"/>
        <end position="349"/>
    </location>
</feature>
<protein>
    <recommendedName>
        <fullName evidence="8">Prolyl 4-hydroxylase alpha subunit domain-containing protein</fullName>
    </recommendedName>
</protein>
<dbReference type="InterPro" id="IPR006620">
    <property type="entry name" value="Pro_4_hyd_alph"/>
</dbReference>
<evidence type="ECO:0000256" key="7">
    <source>
        <dbReference type="SAM" id="SignalP"/>
    </source>
</evidence>
<evidence type="ECO:0000256" key="1">
    <source>
        <dbReference type="ARBA" id="ARBA00001961"/>
    </source>
</evidence>
<dbReference type="HOGENOM" id="CLU_795542_0_0_1"/>
<dbReference type="Proteomes" id="UP000013827">
    <property type="component" value="Unassembled WGS sequence"/>
</dbReference>
<dbReference type="Gene3D" id="2.60.120.620">
    <property type="entry name" value="q2cbj1_9rhob like domain"/>
    <property type="match status" value="2"/>
</dbReference>